<feature type="non-terminal residue" evidence="1">
    <location>
        <position position="1"/>
    </location>
</feature>
<name>A0A931WNP0_9BACT</name>
<dbReference type="Proteomes" id="UP000724148">
    <property type="component" value="Unassembled WGS sequence"/>
</dbReference>
<organism evidence="1 2">
    <name type="scientific">Candidatus Sungiibacteriota bacterium</name>
    <dbReference type="NCBI Taxonomy" id="2750080"/>
    <lineage>
        <taxon>Bacteria</taxon>
        <taxon>Candidatus Sungiibacteriota</taxon>
    </lineage>
</organism>
<sequence length="72" mass="8518">WLWDNYQIHGERMVEGWDIGSHACMLERRIRHLETAVGKAITDLKQTRSWLKDKRFAEIRRGLEVAMAAPLR</sequence>
<proteinExistence type="predicted"/>
<dbReference type="EMBL" id="JACOZA010000040">
    <property type="protein sequence ID" value="MBI2096848.1"/>
    <property type="molecule type" value="Genomic_DNA"/>
</dbReference>
<accession>A0A931WNP0</accession>
<evidence type="ECO:0000313" key="1">
    <source>
        <dbReference type="EMBL" id="MBI2096848.1"/>
    </source>
</evidence>
<protein>
    <submittedName>
        <fullName evidence="1">Uncharacterized protein</fullName>
    </submittedName>
</protein>
<gene>
    <name evidence="1" type="ORF">HYT40_01690</name>
</gene>
<comment type="caution">
    <text evidence="1">The sequence shown here is derived from an EMBL/GenBank/DDBJ whole genome shotgun (WGS) entry which is preliminary data.</text>
</comment>
<dbReference type="AlphaFoldDB" id="A0A931WNP0"/>
<reference evidence="1" key="1">
    <citation type="submission" date="2020-07" db="EMBL/GenBank/DDBJ databases">
        <title>Huge and variable diversity of episymbiotic CPR bacteria and DPANN archaea in groundwater ecosystems.</title>
        <authorList>
            <person name="He C.Y."/>
            <person name="Keren R."/>
            <person name="Whittaker M."/>
            <person name="Farag I.F."/>
            <person name="Doudna J."/>
            <person name="Cate J.H.D."/>
            <person name="Banfield J.F."/>
        </authorList>
    </citation>
    <scope>NUCLEOTIDE SEQUENCE</scope>
    <source>
        <strain evidence="1">NC_groundwater_193_Ag_S-0.1um_51_7</strain>
    </source>
</reference>
<evidence type="ECO:0000313" key="2">
    <source>
        <dbReference type="Proteomes" id="UP000724148"/>
    </source>
</evidence>